<dbReference type="Gene3D" id="3.90.1200.10">
    <property type="match status" value="1"/>
</dbReference>
<dbReference type="PANTHER" id="PTHR21310">
    <property type="entry name" value="AMINOGLYCOSIDE PHOSPHOTRANSFERASE-RELATED-RELATED"/>
    <property type="match status" value="1"/>
</dbReference>
<dbReference type="AlphaFoldDB" id="A0A2P0ZG86"/>
<organism evidence="2">
    <name type="scientific">[Tolypothrix] sp. PCC 7415</name>
    <dbReference type="NCBI Taxonomy" id="373957"/>
    <lineage>
        <taxon>Bacteria</taxon>
        <taxon>Bacillati</taxon>
        <taxon>Cyanobacteriota</taxon>
        <taxon>Cyanophyceae</taxon>
        <taxon>Nostocales</taxon>
        <taxon>Fortieaceae</taxon>
        <taxon>Roholtiella</taxon>
    </lineage>
</organism>
<dbReference type="InterPro" id="IPR011009">
    <property type="entry name" value="Kinase-like_dom_sf"/>
</dbReference>
<evidence type="ECO:0000313" key="2">
    <source>
        <dbReference type="EMBL" id="AVH79455.1"/>
    </source>
</evidence>
<evidence type="ECO:0000259" key="1">
    <source>
        <dbReference type="Pfam" id="PF01636"/>
    </source>
</evidence>
<dbReference type="InterPro" id="IPR002575">
    <property type="entry name" value="Aminoglycoside_PTrfase"/>
</dbReference>
<feature type="domain" description="Aminoglycoside phosphotransferase" evidence="1">
    <location>
        <begin position="63"/>
        <end position="271"/>
    </location>
</feature>
<name>A0A2P0ZG86_9CYAN</name>
<sequence length="388" mass="44278">MMTFSLSSQNVFDYLVAHNLCQIEEQPSSIEIKVAKNFNLLLQWKNGCQLLVKQERRTPDGKTAGEFLNEWRIQELLQNFPEFGCLRSSLPEVLHYNAIDSIIVFNYLSDYRDLNDFYIKTNIFPAEVATLIAGILATVHRTTINNQKYQDFFVDRLDNGSNLQAPDFTRGLERVEPEIFGLVPADALKFFALYQRYDSLGQAIAELSQAFTPCCLTHNDLKLNNILLHNDWEQSLASAGIVRIIDWERSGWGDPAYDLGTIIASYLQIWLTSLVISQSLDIQEALRLAIVPLEYLQPSITALLKAYFSKFPEIIEHRPDFLKRAIQFAGLALIQQIQAMIQYQKYFGNTGICMLQVAKSLLCRPEQSISTVFGMTESELIHLSYSHV</sequence>
<dbReference type="EMBL" id="MG373766">
    <property type="protein sequence ID" value="AVH79455.1"/>
    <property type="molecule type" value="Genomic_DNA"/>
</dbReference>
<dbReference type="SUPFAM" id="SSF56112">
    <property type="entry name" value="Protein kinase-like (PK-like)"/>
    <property type="match status" value="1"/>
</dbReference>
<dbReference type="Pfam" id="PF01636">
    <property type="entry name" value="APH"/>
    <property type="match status" value="1"/>
</dbReference>
<dbReference type="InterPro" id="IPR051678">
    <property type="entry name" value="AGP_Transferase"/>
</dbReference>
<reference evidence="2" key="1">
    <citation type="journal article" date="2018" name="Science">
        <title>Natural noncanonical protein splicing yields products with diverse ?-amino acid residues.</title>
        <authorList>
            <person name="Morinaka B.I."/>
            <person name="Lakis E."/>
            <person name="Verest M."/>
            <person name="Helf M.J."/>
            <person name="Scalvenzi T."/>
            <person name="Vagstad A.L."/>
            <person name="Sims J."/>
            <person name="Sunagawa S."/>
            <person name="Gugger M."/>
            <person name="Piel J."/>
        </authorList>
    </citation>
    <scope>NUCLEOTIDE SEQUENCE</scope>
    <source>
        <strain evidence="2">PCC 7415</strain>
    </source>
</reference>
<proteinExistence type="predicted"/>
<protein>
    <submittedName>
        <fullName evidence="2">Phosphotranslferase enzyme family</fullName>
    </submittedName>
</protein>
<accession>A0A2P0ZG86</accession>